<keyword evidence="4" id="KW-0687">Ribonucleoprotein</keyword>
<evidence type="ECO:0000313" key="5">
    <source>
        <dbReference type="Proteomes" id="UP000239415"/>
    </source>
</evidence>
<accession>A0A2T0KGA6</accession>
<dbReference type="EMBL" id="PVMZ01000005">
    <property type="protein sequence ID" value="PRX22208.1"/>
    <property type="molecule type" value="Genomic_DNA"/>
</dbReference>
<dbReference type="InterPro" id="IPR050832">
    <property type="entry name" value="Bact_Acetyltransf"/>
</dbReference>
<dbReference type="PANTHER" id="PTHR43877">
    <property type="entry name" value="AMINOALKYLPHOSPHONATE N-ACETYLTRANSFERASE-RELATED-RELATED"/>
    <property type="match status" value="1"/>
</dbReference>
<reference evidence="4 5" key="1">
    <citation type="submission" date="2018-03" db="EMBL/GenBank/DDBJ databases">
        <title>Genomic Encyclopedia of Archaeal and Bacterial Type Strains, Phase II (KMG-II): from individual species to whole genera.</title>
        <authorList>
            <person name="Goeker M."/>
        </authorList>
    </citation>
    <scope>NUCLEOTIDE SEQUENCE [LARGE SCALE GENOMIC DNA]</scope>
    <source>
        <strain evidence="4 5">DSM 43146</strain>
    </source>
</reference>
<gene>
    <name evidence="4" type="ORF">CLV67_105385</name>
</gene>
<dbReference type="PROSITE" id="PS51186">
    <property type="entry name" value="GNAT"/>
    <property type="match status" value="1"/>
</dbReference>
<organism evidence="4 5">
    <name type="scientific">Actinoplanes italicus</name>
    <dbReference type="NCBI Taxonomy" id="113567"/>
    <lineage>
        <taxon>Bacteria</taxon>
        <taxon>Bacillati</taxon>
        <taxon>Actinomycetota</taxon>
        <taxon>Actinomycetes</taxon>
        <taxon>Micromonosporales</taxon>
        <taxon>Micromonosporaceae</taxon>
        <taxon>Actinoplanes</taxon>
    </lineage>
</organism>
<evidence type="ECO:0000313" key="4">
    <source>
        <dbReference type="EMBL" id="PRX22208.1"/>
    </source>
</evidence>
<evidence type="ECO:0000256" key="2">
    <source>
        <dbReference type="ARBA" id="ARBA00023315"/>
    </source>
</evidence>
<keyword evidence="2" id="KW-0012">Acyltransferase</keyword>
<evidence type="ECO:0000256" key="1">
    <source>
        <dbReference type="ARBA" id="ARBA00022679"/>
    </source>
</evidence>
<keyword evidence="1" id="KW-0808">Transferase</keyword>
<dbReference type="AlphaFoldDB" id="A0A2T0KGA6"/>
<evidence type="ECO:0000259" key="3">
    <source>
        <dbReference type="PROSITE" id="PS51186"/>
    </source>
</evidence>
<keyword evidence="4" id="KW-0689">Ribosomal protein</keyword>
<dbReference type="Gene3D" id="3.40.630.30">
    <property type="match status" value="1"/>
</dbReference>
<dbReference type="CDD" id="cd04301">
    <property type="entry name" value="NAT_SF"/>
    <property type="match status" value="1"/>
</dbReference>
<dbReference type="GO" id="GO:0005840">
    <property type="term" value="C:ribosome"/>
    <property type="evidence" value="ECO:0007669"/>
    <property type="project" value="UniProtKB-KW"/>
</dbReference>
<proteinExistence type="predicted"/>
<feature type="domain" description="N-acetyltransferase" evidence="3">
    <location>
        <begin position="4"/>
        <end position="165"/>
    </location>
</feature>
<sequence>MPETVLRPAGATDGGVIARIQLEAWRATYGHLNPAMVEGLDLDKTSENWARAATGTTHRIRVAVSDGTVIGYAVSGPPESEEPEGTGVINAVYLLPSARGIGAGRLLVEDALAGLAASGCTACMLWVAEQNPHARGFYEHLGFRYDGGRDEWRGLPIVRYRRPLAAERPLAPL</sequence>
<dbReference type="SUPFAM" id="SSF55729">
    <property type="entry name" value="Acyl-CoA N-acyltransferases (Nat)"/>
    <property type="match status" value="1"/>
</dbReference>
<dbReference type="OrthoDB" id="5243635at2"/>
<dbReference type="GO" id="GO:0016747">
    <property type="term" value="F:acyltransferase activity, transferring groups other than amino-acyl groups"/>
    <property type="evidence" value="ECO:0007669"/>
    <property type="project" value="InterPro"/>
</dbReference>
<dbReference type="InterPro" id="IPR016181">
    <property type="entry name" value="Acyl_CoA_acyltransferase"/>
</dbReference>
<protein>
    <submittedName>
        <fullName evidence="4">Ribosomal protein S18 acetylase RimI-like enzyme</fullName>
    </submittedName>
</protein>
<dbReference type="Pfam" id="PF00583">
    <property type="entry name" value="Acetyltransf_1"/>
    <property type="match status" value="1"/>
</dbReference>
<keyword evidence="5" id="KW-1185">Reference proteome</keyword>
<name>A0A2T0KGA6_9ACTN</name>
<dbReference type="RefSeq" id="WP_106318905.1">
    <property type="nucleotide sequence ID" value="NZ_BOMO01000030.1"/>
</dbReference>
<dbReference type="Proteomes" id="UP000239415">
    <property type="component" value="Unassembled WGS sequence"/>
</dbReference>
<comment type="caution">
    <text evidence="4">The sequence shown here is derived from an EMBL/GenBank/DDBJ whole genome shotgun (WGS) entry which is preliminary data.</text>
</comment>
<dbReference type="InterPro" id="IPR000182">
    <property type="entry name" value="GNAT_dom"/>
</dbReference>